<gene>
    <name evidence="2" type="ORF">AC578_4405</name>
</gene>
<protein>
    <submittedName>
        <fullName evidence="2">Uncharacterized protein</fullName>
    </submittedName>
</protein>
<name>A0A139H2G0_9PEZI</name>
<feature type="compositionally biased region" description="Low complexity" evidence="1">
    <location>
        <begin position="61"/>
        <end position="79"/>
    </location>
</feature>
<comment type="caution">
    <text evidence="2">The sequence shown here is derived from an EMBL/GenBank/DDBJ whole genome shotgun (WGS) entry which is preliminary data.</text>
</comment>
<dbReference type="AlphaFoldDB" id="A0A139H2G0"/>
<feature type="region of interest" description="Disordered" evidence="1">
    <location>
        <begin position="50"/>
        <end position="79"/>
    </location>
</feature>
<accession>A0A139H2G0</accession>
<keyword evidence="3" id="KW-1185">Reference proteome</keyword>
<organism evidence="2 3">
    <name type="scientific">Pseudocercospora eumusae</name>
    <dbReference type="NCBI Taxonomy" id="321146"/>
    <lineage>
        <taxon>Eukaryota</taxon>
        <taxon>Fungi</taxon>
        <taxon>Dikarya</taxon>
        <taxon>Ascomycota</taxon>
        <taxon>Pezizomycotina</taxon>
        <taxon>Dothideomycetes</taxon>
        <taxon>Dothideomycetidae</taxon>
        <taxon>Mycosphaerellales</taxon>
        <taxon>Mycosphaerellaceae</taxon>
        <taxon>Pseudocercospora</taxon>
    </lineage>
</organism>
<dbReference type="Proteomes" id="UP000070133">
    <property type="component" value="Unassembled WGS sequence"/>
</dbReference>
<evidence type="ECO:0000313" key="3">
    <source>
        <dbReference type="Proteomes" id="UP000070133"/>
    </source>
</evidence>
<reference evidence="2 3" key="1">
    <citation type="submission" date="2015-07" db="EMBL/GenBank/DDBJ databases">
        <title>Comparative genomics of the Sigatoka disease complex on banana suggests a link between parallel evolutionary changes in Pseudocercospora fijiensis and Pseudocercospora eumusae and increased virulence on the banana host.</title>
        <authorList>
            <person name="Chang T.-C."/>
            <person name="Salvucci A."/>
            <person name="Crous P.W."/>
            <person name="Stergiopoulos I."/>
        </authorList>
    </citation>
    <scope>NUCLEOTIDE SEQUENCE [LARGE SCALE GENOMIC DNA]</scope>
    <source>
        <strain evidence="2 3">CBS 114824</strain>
    </source>
</reference>
<evidence type="ECO:0000256" key="1">
    <source>
        <dbReference type="SAM" id="MobiDB-lite"/>
    </source>
</evidence>
<sequence>MEIRRWQRHCKAARWAAKSYCQRLQQDKEGILDRKLTSTCVQTAYSIHSGSDEDGEWRFESPQSSAAPSGSSDWPSPSGSVISDRSVSWCDATWFCAPTLRSGTSKIATADPPSAYTISRERISYRPVQQWQFRILELMPDQPNAIVKGRLLRAAWLYKLDVTALSRLQMRIPVAFSTELCQVVERGQQEFQAADGVDVWLGESSEDSDIAMAYVARNTLTEGELQYGALDHTPTCIKHAQDLWLPLFHLYARSSKTAPWQSFANAFDVTLFLAHDLNLDRHDIPKSWLKARHAARHPQKPARNFLNVLASAHNYGVADERHAVHAVLASY</sequence>
<proteinExistence type="predicted"/>
<dbReference type="EMBL" id="LFZN01000167">
    <property type="protein sequence ID" value="KXS96660.1"/>
    <property type="molecule type" value="Genomic_DNA"/>
</dbReference>
<evidence type="ECO:0000313" key="2">
    <source>
        <dbReference type="EMBL" id="KXS96660.1"/>
    </source>
</evidence>